<dbReference type="PRINTS" id="PR01345">
    <property type="entry name" value="CERVTRCPTASE"/>
</dbReference>
<dbReference type="PROSITE" id="PS50878">
    <property type="entry name" value="RT_POL"/>
    <property type="match status" value="1"/>
</dbReference>
<dbReference type="InterPro" id="IPR000477">
    <property type="entry name" value="RT_dom"/>
</dbReference>
<evidence type="ECO:0000259" key="1">
    <source>
        <dbReference type="PROSITE" id="PS50878"/>
    </source>
</evidence>
<feature type="domain" description="Reverse transcriptase" evidence="1">
    <location>
        <begin position="1"/>
        <end position="87"/>
    </location>
</feature>
<dbReference type="Proteomes" id="UP000790347">
    <property type="component" value="Unassembled WGS sequence"/>
</dbReference>
<dbReference type="GO" id="GO:0071897">
    <property type="term" value="P:DNA biosynthetic process"/>
    <property type="evidence" value="ECO:0007669"/>
    <property type="project" value="UniProtKB-ARBA"/>
</dbReference>
<reference evidence="2" key="1">
    <citation type="submission" date="2013-05" db="EMBL/GenBank/DDBJ databases">
        <authorList>
            <person name="Yim A.K.Y."/>
            <person name="Chan T.F."/>
            <person name="Ji K.M."/>
            <person name="Liu X.Y."/>
            <person name="Zhou J.W."/>
            <person name="Li R.Q."/>
            <person name="Yang K.Y."/>
            <person name="Li J."/>
            <person name="Li M."/>
            <person name="Law P.T.W."/>
            <person name="Wu Y.L."/>
            <person name="Cai Z.L."/>
            <person name="Qin H."/>
            <person name="Bao Y."/>
            <person name="Leung R.K.K."/>
            <person name="Ng P.K.S."/>
            <person name="Zou J."/>
            <person name="Zhong X.J."/>
            <person name="Ran P.X."/>
            <person name="Zhong N.S."/>
            <person name="Liu Z.G."/>
            <person name="Tsui S.K.W."/>
        </authorList>
    </citation>
    <scope>NUCLEOTIDE SEQUENCE</scope>
    <source>
        <strain evidence="2">Derf</strain>
        <tissue evidence="2">Whole organism</tissue>
    </source>
</reference>
<dbReference type="AlphaFoldDB" id="A0A922I4J2"/>
<evidence type="ECO:0000313" key="3">
    <source>
        <dbReference type="Proteomes" id="UP000790347"/>
    </source>
</evidence>
<sequence length="337" mass="38376">MLGPLNWNIVINDLLTINLGEGIKMQAYADDVAIVVSSKCATYMPVKINNILKAAYDWGMKSKLTFSESKTQIMPIFSPINMNGVVIKPVDQVKILGVIFDQRMDFRPHIYYIVEKAVKIYRMVNNIARNSYGLSPRVLQLIHHSIIEPVITYGAVVTHRAMKYQHIINYLKQLLKPIAQKATKAYRTAPTVATSAIADFPPLDILINYRAIIVKSRVTRMYHRQDMNIPVDIEEAHKPTVDMQVNFIVREPAVMSPLRIFIKSIITNHGIGAAFMVFNHNNPIHTKSYRFPGYSTLQQADLYTIKMAVEWSLANLGHQAFNILNVLIIEKSKDWPI</sequence>
<accession>A0A922I4J2</accession>
<dbReference type="Pfam" id="PF00078">
    <property type="entry name" value="RVT_1"/>
    <property type="match status" value="1"/>
</dbReference>
<dbReference type="SUPFAM" id="SSF56672">
    <property type="entry name" value="DNA/RNA polymerases"/>
    <property type="match status" value="1"/>
</dbReference>
<proteinExistence type="predicted"/>
<dbReference type="InterPro" id="IPR043502">
    <property type="entry name" value="DNA/RNA_pol_sf"/>
</dbReference>
<gene>
    <name evidence="2" type="ORF">DERF_005064</name>
</gene>
<name>A0A922I4J2_DERFA</name>
<dbReference type="PANTHER" id="PTHR33332">
    <property type="entry name" value="REVERSE TRANSCRIPTASE DOMAIN-CONTAINING PROTEIN"/>
    <property type="match status" value="1"/>
</dbReference>
<organism evidence="2 3">
    <name type="scientific">Dermatophagoides farinae</name>
    <name type="common">American house dust mite</name>
    <dbReference type="NCBI Taxonomy" id="6954"/>
    <lineage>
        <taxon>Eukaryota</taxon>
        <taxon>Metazoa</taxon>
        <taxon>Ecdysozoa</taxon>
        <taxon>Arthropoda</taxon>
        <taxon>Chelicerata</taxon>
        <taxon>Arachnida</taxon>
        <taxon>Acari</taxon>
        <taxon>Acariformes</taxon>
        <taxon>Sarcoptiformes</taxon>
        <taxon>Astigmata</taxon>
        <taxon>Psoroptidia</taxon>
        <taxon>Analgoidea</taxon>
        <taxon>Pyroglyphidae</taxon>
        <taxon>Dermatophagoidinae</taxon>
        <taxon>Dermatophagoides</taxon>
    </lineage>
</organism>
<reference evidence="2" key="2">
    <citation type="journal article" date="2022" name="Res Sq">
        <title>Comparative Genomics Reveals Insights into the Divergent Evolution of Astigmatic Mites and Household Pest Adaptations.</title>
        <authorList>
            <person name="Xiong Q."/>
            <person name="Wan A.T.-Y."/>
            <person name="Liu X.-Y."/>
            <person name="Fung C.S.-H."/>
            <person name="Xiao X."/>
            <person name="Malainual N."/>
            <person name="Hou J."/>
            <person name="Wang L."/>
            <person name="Wang M."/>
            <person name="Yang K."/>
            <person name="Cui Y."/>
            <person name="Leung E."/>
            <person name="Nong W."/>
            <person name="Shin S.-K."/>
            <person name="Au S."/>
            <person name="Jeong K.Y."/>
            <person name="Chew F.T."/>
            <person name="Hui J."/>
            <person name="Leung T.F."/>
            <person name="Tungtrongchitr A."/>
            <person name="Zhong N."/>
            <person name="Liu Z."/>
            <person name="Tsui S."/>
        </authorList>
    </citation>
    <scope>NUCLEOTIDE SEQUENCE</scope>
    <source>
        <strain evidence="2">Derf</strain>
        <tissue evidence="2">Whole organism</tissue>
    </source>
</reference>
<dbReference type="EMBL" id="ASGP02000002">
    <property type="protein sequence ID" value="KAH9521402.1"/>
    <property type="molecule type" value="Genomic_DNA"/>
</dbReference>
<protein>
    <recommendedName>
        <fullName evidence="1">Reverse transcriptase domain-containing protein</fullName>
    </recommendedName>
</protein>
<comment type="caution">
    <text evidence="2">The sequence shown here is derived from an EMBL/GenBank/DDBJ whole genome shotgun (WGS) entry which is preliminary data.</text>
</comment>
<keyword evidence="3" id="KW-1185">Reference proteome</keyword>
<evidence type="ECO:0000313" key="2">
    <source>
        <dbReference type="EMBL" id="KAH9521402.1"/>
    </source>
</evidence>